<protein>
    <submittedName>
        <fullName evidence="2">Uncharacterized protein</fullName>
    </submittedName>
</protein>
<dbReference type="AlphaFoldDB" id="A0A507CIC3"/>
<dbReference type="GeneID" id="42001966"/>
<keyword evidence="3" id="KW-1185">Reference proteome</keyword>
<comment type="caution">
    <text evidence="2">The sequence shown here is derived from an EMBL/GenBank/DDBJ whole genome shotgun (WGS) entry which is preliminary data.</text>
</comment>
<feature type="region of interest" description="Disordered" evidence="1">
    <location>
        <begin position="357"/>
        <end position="422"/>
    </location>
</feature>
<sequence>MKAFDILSLTFGYFLVGLTYGSGPHFIGPSLVEAADTAQNIKRDSGNATAVPSTLTLKTSIGKCWIQGQGGLNVALDVDGHAPAAESGLPTVTLCASIGTKALNFDCSGYNVDTGAPQTVNGAQCSAWTLRDDQPNSGCVFKVSAVDGSAIDDCSQITLSGSATVNNTPVTLFINGNTAEKPVIAAGTNTQPSPAASPSNQPPATGATGAGGTPIPKEVTLNGTFTKCWGTGIGGFGAQLAVDGKGPAHEDGLPTLALCASVGGRVLNFDCKGWNVDTLTPVTLNGGKCAVWSLLDDQPNSGCGFTVSAVDGAPIDDCSQITLSGSASVNNQPVTLVINGQATKAIGVAALTAQASAPAGGNAQPSPDSSPQPAASMTAPPGPPVPQTTGAPAGGGSTTVSLPLQPVDRCNPGGDNHNGSTKRLGFHDVRINGHQPMDDDSTEGLPTITCSFSLPILSLNGEGSAMSNPSVSNGQLTYTMTDDGPNQVWVGNFDTPCDTQTGQEATPIKITTCTCTTKAGTCTATVGG</sequence>
<evidence type="ECO:0000313" key="2">
    <source>
        <dbReference type="EMBL" id="TPX37445.1"/>
    </source>
</evidence>
<feature type="compositionally biased region" description="Low complexity" evidence="1">
    <location>
        <begin position="363"/>
        <end position="379"/>
    </location>
</feature>
<reference evidence="2 3" key="1">
    <citation type="journal article" date="2019" name="Sci. Rep.">
        <title>Comparative genomics of chytrid fungi reveal insights into the obligate biotrophic and pathogenic lifestyle of Synchytrium endobioticum.</title>
        <authorList>
            <person name="van de Vossenberg B.T.L.H."/>
            <person name="Warris S."/>
            <person name="Nguyen H.D.T."/>
            <person name="van Gent-Pelzer M.P.E."/>
            <person name="Joly D.L."/>
            <person name="van de Geest H.C."/>
            <person name="Bonants P.J.M."/>
            <person name="Smith D.S."/>
            <person name="Levesque C.A."/>
            <person name="van der Lee T.A.J."/>
        </authorList>
    </citation>
    <scope>NUCLEOTIDE SEQUENCE [LARGE SCALE GENOMIC DNA]</scope>
    <source>
        <strain evidence="2 3">JEL517</strain>
    </source>
</reference>
<dbReference type="Proteomes" id="UP000319731">
    <property type="component" value="Unassembled WGS sequence"/>
</dbReference>
<dbReference type="OrthoDB" id="2180360at2759"/>
<name>A0A507CIC3_9FUNG</name>
<evidence type="ECO:0000313" key="3">
    <source>
        <dbReference type="Proteomes" id="UP000319731"/>
    </source>
</evidence>
<feature type="region of interest" description="Disordered" evidence="1">
    <location>
        <begin position="185"/>
        <end position="216"/>
    </location>
</feature>
<proteinExistence type="predicted"/>
<dbReference type="EMBL" id="QEAO01000002">
    <property type="protein sequence ID" value="TPX37445.1"/>
    <property type="molecule type" value="Genomic_DNA"/>
</dbReference>
<feature type="compositionally biased region" description="Low complexity" evidence="1">
    <location>
        <begin position="188"/>
        <end position="207"/>
    </location>
</feature>
<evidence type="ECO:0000256" key="1">
    <source>
        <dbReference type="SAM" id="MobiDB-lite"/>
    </source>
</evidence>
<dbReference type="RefSeq" id="XP_031027356.1">
    <property type="nucleotide sequence ID" value="XM_031166669.1"/>
</dbReference>
<gene>
    <name evidence="2" type="ORF">SmJEL517_g00740</name>
</gene>
<accession>A0A507CIC3</accession>
<organism evidence="2 3">
    <name type="scientific">Synchytrium microbalum</name>
    <dbReference type="NCBI Taxonomy" id="1806994"/>
    <lineage>
        <taxon>Eukaryota</taxon>
        <taxon>Fungi</taxon>
        <taxon>Fungi incertae sedis</taxon>
        <taxon>Chytridiomycota</taxon>
        <taxon>Chytridiomycota incertae sedis</taxon>
        <taxon>Chytridiomycetes</taxon>
        <taxon>Synchytriales</taxon>
        <taxon>Synchytriaceae</taxon>
        <taxon>Synchytrium</taxon>
    </lineage>
</organism>